<sequence length="358" mass="40368">MPSFFKVFGGGKKKEELTTPQDIIQQLRETEEMLTKKSGFLENKIQTEITTAKRHGTKNKRAATAALNRKKRYEMQLRQNDGTLSTIKFQREALKNVDTNDMNVNQVHDLMDQVAKQIKIANEISEAILNPVGFGHDMDEAELEAELEELEHEELDKQQLPATKDQLPSVPVSDSAAASSRGRVSASPKEASRPTPTTSSSLEADDHKQPVTTSSRRPKVNDDYKPTTTSTRTRNKQEHKAADDNKQPATTSSRRPKGTDDHKQPATTSSRRPKRTNDHKPTTTSTRTKNKQEHKAVDDKQSATKKSLEADADYYRQPRGNPEANAKRSRSANAPPAMPLTLKRKRRTIEWKMIMIMM</sequence>
<evidence type="ECO:0000313" key="5">
    <source>
        <dbReference type="EMBL" id="OQV24089.1"/>
    </source>
</evidence>
<feature type="compositionally biased region" description="Low complexity" evidence="4">
    <location>
        <begin position="168"/>
        <end position="187"/>
    </location>
</feature>
<dbReference type="OrthoDB" id="5592979at2759"/>
<dbReference type="InterPro" id="IPR005024">
    <property type="entry name" value="Snf7_fam"/>
</dbReference>
<dbReference type="PANTHER" id="PTHR22761:SF10">
    <property type="entry name" value="GH13992P"/>
    <property type="match status" value="1"/>
</dbReference>
<feature type="region of interest" description="Disordered" evidence="4">
    <location>
        <begin position="152"/>
        <end position="343"/>
    </location>
</feature>
<dbReference type="Pfam" id="PF03357">
    <property type="entry name" value="Snf7"/>
    <property type="match status" value="1"/>
</dbReference>
<reference evidence="6" key="1">
    <citation type="submission" date="2017-01" db="EMBL/GenBank/DDBJ databases">
        <title>Comparative genomics of anhydrobiosis in the tardigrade Hypsibius dujardini.</title>
        <authorList>
            <person name="Yoshida Y."/>
            <person name="Koutsovoulos G."/>
            <person name="Laetsch D."/>
            <person name="Stevens L."/>
            <person name="Kumar S."/>
            <person name="Horikawa D."/>
            <person name="Ishino K."/>
            <person name="Komine S."/>
            <person name="Tomita M."/>
            <person name="Blaxter M."/>
            <person name="Arakawa K."/>
        </authorList>
    </citation>
    <scope>NUCLEOTIDE SEQUENCE [LARGE SCALE GENOMIC DNA]</scope>
    <source>
        <strain evidence="6">Z151</strain>
    </source>
</reference>
<comment type="similarity">
    <text evidence="2">Belongs to the SNF7 family.</text>
</comment>
<feature type="compositionally biased region" description="Basic and acidic residues" evidence="4">
    <location>
        <begin position="235"/>
        <end position="246"/>
    </location>
</feature>
<dbReference type="GO" id="GO:0009898">
    <property type="term" value="C:cytoplasmic side of plasma membrane"/>
    <property type="evidence" value="ECO:0007669"/>
    <property type="project" value="TreeGrafter"/>
</dbReference>
<dbReference type="EMBL" id="MTYJ01000008">
    <property type="protein sequence ID" value="OQV24089.1"/>
    <property type="molecule type" value="Genomic_DNA"/>
</dbReference>
<dbReference type="AlphaFoldDB" id="A0A1W0X973"/>
<evidence type="ECO:0000256" key="1">
    <source>
        <dbReference type="ARBA" id="ARBA00004177"/>
    </source>
</evidence>
<dbReference type="Gene3D" id="1.10.287.1060">
    <property type="entry name" value="ESAT-6-like"/>
    <property type="match status" value="1"/>
</dbReference>
<dbReference type="GO" id="GO:0005771">
    <property type="term" value="C:multivesicular body"/>
    <property type="evidence" value="ECO:0007669"/>
    <property type="project" value="TreeGrafter"/>
</dbReference>
<comment type="subcellular location">
    <subcellularLocation>
        <location evidence="1">Endosome</location>
    </subcellularLocation>
</comment>
<keyword evidence="3" id="KW-0967">Endosome</keyword>
<dbReference type="PANTHER" id="PTHR22761">
    <property type="entry name" value="CHARGED MULTIVESICULAR BODY PROTEIN"/>
    <property type="match status" value="1"/>
</dbReference>
<evidence type="ECO:0000256" key="4">
    <source>
        <dbReference type="SAM" id="MobiDB-lite"/>
    </source>
</evidence>
<comment type="caution">
    <text evidence="5">The sequence shown here is derived from an EMBL/GenBank/DDBJ whole genome shotgun (WGS) entry which is preliminary data.</text>
</comment>
<dbReference type="Proteomes" id="UP000192578">
    <property type="component" value="Unassembled WGS sequence"/>
</dbReference>
<gene>
    <name evidence="5" type="ORF">BV898_02043</name>
</gene>
<evidence type="ECO:0000313" key="6">
    <source>
        <dbReference type="Proteomes" id="UP000192578"/>
    </source>
</evidence>
<organism evidence="5 6">
    <name type="scientific">Hypsibius exemplaris</name>
    <name type="common">Freshwater tardigrade</name>
    <dbReference type="NCBI Taxonomy" id="2072580"/>
    <lineage>
        <taxon>Eukaryota</taxon>
        <taxon>Metazoa</taxon>
        <taxon>Ecdysozoa</taxon>
        <taxon>Tardigrada</taxon>
        <taxon>Eutardigrada</taxon>
        <taxon>Parachela</taxon>
        <taxon>Hypsibioidea</taxon>
        <taxon>Hypsibiidae</taxon>
        <taxon>Hypsibius</taxon>
    </lineage>
</organism>
<dbReference type="GO" id="GO:0000815">
    <property type="term" value="C:ESCRT III complex"/>
    <property type="evidence" value="ECO:0007669"/>
    <property type="project" value="TreeGrafter"/>
</dbReference>
<feature type="compositionally biased region" description="Basic and acidic residues" evidence="4">
    <location>
        <begin position="290"/>
        <end position="316"/>
    </location>
</feature>
<dbReference type="Gene3D" id="6.10.250.1710">
    <property type="match status" value="1"/>
</dbReference>
<name>A0A1W0X973_HYPEX</name>
<dbReference type="GO" id="GO:0032511">
    <property type="term" value="P:late endosome to vacuole transport via multivesicular body sorting pathway"/>
    <property type="evidence" value="ECO:0007669"/>
    <property type="project" value="TreeGrafter"/>
</dbReference>
<dbReference type="GO" id="GO:0006900">
    <property type="term" value="P:vesicle budding from membrane"/>
    <property type="evidence" value="ECO:0007669"/>
    <property type="project" value="TreeGrafter"/>
</dbReference>
<keyword evidence="6" id="KW-1185">Reference proteome</keyword>
<evidence type="ECO:0000256" key="3">
    <source>
        <dbReference type="ARBA" id="ARBA00022753"/>
    </source>
</evidence>
<accession>A0A1W0X973</accession>
<protein>
    <submittedName>
        <fullName evidence="5">Charged multivesicular body protein 4b</fullName>
    </submittedName>
</protein>
<proteinExistence type="inferred from homology"/>
<evidence type="ECO:0000256" key="2">
    <source>
        <dbReference type="ARBA" id="ARBA00006190"/>
    </source>
</evidence>